<feature type="region of interest" description="Disordered" evidence="2">
    <location>
        <begin position="1"/>
        <end position="30"/>
    </location>
</feature>
<evidence type="ECO:0000256" key="1">
    <source>
        <dbReference type="SAM" id="Coils"/>
    </source>
</evidence>
<dbReference type="OrthoDB" id="2130750at2759"/>
<feature type="compositionally biased region" description="Polar residues" evidence="2">
    <location>
        <begin position="202"/>
        <end position="223"/>
    </location>
</feature>
<feature type="region of interest" description="Disordered" evidence="2">
    <location>
        <begin position="40"/>
        <end position="59"/>
    </location>
</feature>
<dbReference type="Gene3D" id="4.10.60.10">
    <property type="entry name" value="Zinc finger, CCHC-type"/>
    <property type="match status" value="1"/>
</dbReference>
<dbReference type="PANTHER" id="PTHR18916">
    <property type="entry name" value="DYNACTIN 1-RELATED MICROTUBULE-BINDING"/>
    <property type="match status" value="1"/>
</dbReference>
<feature type="coiled-coil region" evidence="1">
    <location>
        <begin position="403"/>
        <end position="493"/>
    </location>
</feature>
<dbReference type="SUPFAM" id="SSF74924">
    <property type="entry name" value="Cap-Gly domain"/>
    <property type="match status" value="1"/>
</dbReference>
<dbReference type="Proteomes" id="UP000800082">
    <property type="component" value="Unassembled WGS sequence"/>
</dbReference>
<dbReference type="InterPro" id="IPR000938">
    <property type="entry name" value="CAP-Gly_domain"/>
</dbReference>
<feature type="compositionally biased region" description="Polar residues" evidence="2">
    <location>
        <begin position="715"/>
        <end position="724"/>
    </location>
</feature>
<feature type="domain" description="CAP-Gly" evidence="3">
    <location>
        <begin position="80"/>
        <end position="126"/>
    </location>
</feature>
<dbReference type="PROSITE" id="PS00845">
    <property type="entry name" value="CAP_GLY_1"/>
    <property type="match status" value="1"/>
</dbReference>
<dbReference type="Pfam" id="PF01302">
    <property type="entry name" value="CAP_GLY"/>
    <property type="match status" value="1"/>
</dbReference>
<feature type="region of interest" description="Disordered" evidence="2">
    <location>
        <begin position="701"/>
        <end position="746"/>
    </location>
</feature>
<feature type="region of interest" description="Disordered" evidence="2">
    <location>
        <begin position="522"/>
        <end position="546"/>
    </location>
</feature>
<dbReference type="SMART" id="SM01052">
    <property type="entry name" value="CAP_GLY"/>
    <property type="match status" value="1"/>
</dbReference>
<protein>
    <recommendedName>
        <fullName evidence="3">CAP-Gly domain-containing protein</fullName>
    </recommendedName>
</protein>
<accession>A0A6A5RZ53</accession>
<feature type="compositionally biased region" description="Polar residues" evidence="2">
    <location>
        <begin position="151"/>
        <end position="182"/>
    </location>
</feature>
<feature type="coiled-coil region" evidence="1">
    <location>
        <begin position="547"/>
        <end position="588"/>
    </location>
</feature>
<feature type="compositionally biased region" description="Polar residues" evidence="2">
    <location>
        <begin position="277"/>
        <end position="306"/>
    </location>
</feature>
<dbReference type="RefSeq" id="XP_033452762.1">
    <property type="nucleotide sequence ID" value="XM_033591377.1"/>
</dbReference>
<feature type="region of interest" description="Disordered" evidence="2">
    <location>
        <begin position="133"/>
        <end position="310"/>
    </location>
</feature>
<sequence>MSGFGSSISTPRRLRPNLRPAESSPNLSFSASSVARQASLSALTGGASPSPSSMADGQDIDVGDLVDVPGGMHGVVKFVGSIRGKKGVFAGVELSRAFASRGKNDGAVDGTQYFTTTTPGSGIFLPAHRALKRSSGTSDDFPPTPTTPSSYAHTNFSLSTTEKPNFSPNTPSVAKSKFSQSVGPGARPRRPSLPRPESPLRKTSNLAPPTPGRSGSVTPSHFSKSAIGAPPRFASPAPPRTASAQKPRTPGPPSRPYSRNTNSRLGQHDTIDEDGETTPNGAARTSNDSMVNFKSSRMGSRPTSAPNAEVQRLNKIIQERDKQLEEQATALMDMEATLAEIQSLMPEGGFEREPAEPNDVRELRAMLRDRNDKVAMLTAEFDAHRADFRSTIDTLELASTETERVYEKKVDELQAELMELHSRNEDVETVAMQLKQLEDLVQELEEGLEDARRGEAEARGEVEFLRGEVERGRSELRREREKAAEVLKSANTMADGPPPAGHREIEQRDDEIRGLKAIIHSLSSGVPEDHTRSPLSRQKSAVDPEELKTVQATAERLEREKEELRGLVERKAYREEELERQIEKLKSQIGNPVQRESVISNAVSEHTVKQESRSTARDSKDTVGSWRAAPPARRDPPKTLEPMVESDGRSSAADSVLWCEICETSGHDILNCSAMGGDAAQKDAASHTSKEGEVTEALKNLSVSSDHARPAGLTPTKSPGNAPTTPLPIPSFNHSSSSLVPPKGAAVADPDKWCALCENEGHDVTECPNEDAF</sequence>
<evidence type="ECO:0000259" key="3">
    <source>
        <dbReference type="PROSITE" id="PS50245"/>
    </source>
</evidence>
<proteinExistence type="predicted"/>
<name>A0A6A5RZ53_9PLEO</name>
<keyword evidence="1" id="KW-0175">Coiled coil</keyword>
<organism evidence="4 5">
    <name type="scientific">Didymella exigua CBS 183.55</name>
    <dbReference type="NCBI Taxonomy" id="1150837"/>
    <lineage>
        <taxon>Eukaryota</taxon>
        <taxon>Fungi</taxon>
        <taxon>Dikarya</taxon>
        <taxon>Ascomycota</taxon>
        <taxon>Pezizomycotina</taxon>
        <taxon>Dothideomycetes</taxon>
        <taxon>Pleosporomycetidae</taxon>
        <taxon>Pleosporales</taxon>
        <taxon>Pleosporineae</taxon>
        <taxon>Didymellaceae</taxon>
        <taxon>Didymella</taxon>
    </lineage>
</organism>
<evidence type="ECO:0000313" key="5">
    <source>
        <dbReference type="Proteomes" id="UP000800082"/>
    </source>
</evidence>
<feature type="compositionally biased region" description="Polar residues" evidence="2">
    <location>
        <begin position="1"/>
        <end position="10"/>
    </location>
</feature>
<dbReference type="EMBL" id="ML978959">
    <property type="protein sequence ID" value="KAF1932514.1"/>
    <property type="molecule type" value="Genomic_DNA"/>
</dbReference>
<dbReference type="PANTHER" id="PTHR18916:SF83">
    <property type="entry name" value="TIP ELONGATION PROTEIN 1"/>
    <property type="match status" value="1"/>
</dbReference>
<feature type="region of interest" description="Disordered" evidence="2">
    <location>
        <begin position="603"/>
        <end position="649"/>
    </location>
</feature>
<dbReference type="PROSITE" id="PS50245">
    <property type="entry name" value="CAP_GLY_2"/>
    <property type="match status" value="1"/>
</dbReference>
<evidence type="ECO:0000256" key="2">
    <source>
        <dbReference type="SAM" id="MobiDB-lite"/>
    </source>
</evidence>
<dbReference type="Gene3D" id="2.30.30.190">
    <property type="entry name" value="CAP Gly-rich-like domain"/>
    <property type="match status" value="1"/>
</dbReference>
<keyword evidence="5" id="KW-1185">Reference proteome</keyword>
<dbReference type="GeneID" id="54349045"/>
<gene>
    <name evidence="4" type="ORF">M421DRAFT_417236</name>
</gene>
<reference evidence="4" key="1">
    <citation type="journal article" date="2020" name="Stud. Mycol.">
        <title>101 Dothideomycetes genomes: a test case for predicting lifestyles and emergence of pathogens.</title>
        <authorList>
            <person name="Haridas S."/>
            <person name="Albert R."/>
            <person name="Binder M."/>
            <person name="Bloem J."/>
            <person name="Labutti K."/>
            <person name="Salamov A."/>
            <person name="Andreopoulos B."/>
            <person name="Baker S."/>
            <person name="Barry K."/>
            <person name="Bills G."/>
            <person name="Bluhm B."/>
            <person name="Cannon C."/>
            <person name="Castanera R."/>
            <person name="Culley D."/>
            <person name="Daum C."/>
            <person name="Ezra D."/>
            <person name="Gonzalez J."/>
            <person name="Henrissat B."/>
            <person name="Kuo A."/>
            <person name="Liang C."/>
            <person name="Lipzen A."/>
            <person name="Lutzoni F."/>
            <person name="Magnuson J."/>
            <person name="Mondo S."/>
            <person name="Nolan M."/>
            <person name="Ohm R."/>
            <person name="Pangilinan J."/>
            <person name="Park H.-J."/>
            <person name="Ramirez L."/>
            <person name="Alfaro M."/>
            <person name="Sun H."/>
            <person name="Tritt A."/>
            <person name="Yoshinaga Y."/>
            <person name="Zwiers L.-H."/>
            <person name="Turgeon B."/>
            <person name="Goodwin S."/>
            <person name="Spatafora J."/>
            <person name="Crous P."/>
            <person name="Grigoriev I."/>
        </authorList>
    </citation>
    <scope>NUCLEOTIDE SEQUENCE</scope>
    <source>
        <strain evidence="4">CBS 183.55</strain>
    </source>
</reference>
<feature type="compositionally biased region" description="Polar residues" evidence="2">
    <location>
        <begin position="40"/>
        <end position="55"/>
    </location>
</feature>
<feature type="compositionally biased region" description="Basic and acidic residues" evidence="2">
    <location>
        <begin position="606"/>
        <end position="621"/>
    </location>
</feature>
<evidence type="ECO:0000313" key="4">
    <source>
        <dbReference type="EMBL" id="KAF1932514.1"/>
    </source>
</evidence>
<dbReference type="AlphaFoldDB" id="A0A6A5RZ53"/>
<feature type="compositionally biased region" description="Low complexity" evidence="2">
    <location>
        <begin position="229"/>
        <end position="244"/>
    </location>
</feature>
<dbReference type="InterPro" id="IPR036859">
    <property type="entry name" value="CAP-Gly_dom_sf"/>
</dbReference>